<dbReference type="STRING" id="1798325.A2834_03970"/>
<protein>
    <recommendedName>
        <fullName evidence="4">CHASE3 domain-containing protein</fullName>
    </recommendedName>
</protein>
<evidence type="ECO:0000313" key="2">
    <source>
        <dbReference type="EMBL" id="OGF63263.1"/>
    </source>
</evidence>
<evidence type="ECO:0000256" key="1">
    <source>
        <dbReference type="SAM" id="Phobius"/>
    </source>
</evidence>
<proteinExistence type="predicted"/>
<reference evidence="2 3" key="1">
    <citation type="journal article" date="2016" name="Nat. Commun.">
        <title>Thousands of microbial genomes shed light on interconnected biogeochemical processes in an aquifer system.</title>
        <authorList>
            <person name="Anantharaman K."/>
            <person name="Brown C.T."/>
            <person name="Hug L.A."/>
            <person name="Sharon I."/>
            <person name="Castelle C.J."/>
            <person name="Probst A.J."/>
            <person name="Thomas B.C."/>
            <person name="Singh A."/>
            <person name="Wilkins M.J."/>
            <person name="Karaoz U."/>
            <person name="Brodie E.L."/>
            <person name="Williams K.H."/>
            <person name="Hubbard S.S."/>
            <person name="Banfield J.F."/>
        </authorList>
    </citation>
    <scope>NUCLEOTIDE SEQUENCE [LARGE SCALE GENOMIC DNA]</scope>
</reference>
<organism evidence="2 3">
    <name type="scientific">Candidatus Giovannonibacteria bacterium RIFCSPHIGHO2_01_FULL_45_23</name>
    <dbReference type="NCBI Taxonomy" id="1798325"/>
    <lineage>
        <taxon>Bacteria</taxon>
        <taxon>Candidatus Giovannoniibacteriota</taxon>
    </lineage>
</organism>
<name>A0A1F5VIH0_9BACT</name>
<keyword evidence="1" id="KW-1133">Transmembrane helix</keyword>
<evidence type="ECO:0000313" key="3">
    <source>
        <dbReference type="Proteomes" id="UP000179251"/>
    </source>
</evidence>
<sequence length="113" mass="12803">MSFLNLTISYIEAGVFEDLSLRHKKMILKNAVFLLIVLIAIYIYIIGMAVSESARRANLRETLKRVSVLSSQTEHAFISENAGKTLEYFILAGYEKQKNLESIKRVSNVAANY</sequence>
<gene>
    <name evidence="2" type="ORF">A2834_03970</name>
</gene>
<keyword evidence="1" id="KW-0472">Membrane</keyword>
<accession>A0A1F5VIH0</accession>
<dbReference type="Proteomes" id="UP000179251">
    <property type="component" value="Unassembled WGS sequence"/>
</dbReference>
<evidence type="ECO:0008006" key="4">
    <source>
        <dbReference type="Google" id="ProtNLM"/>
    </source>
</evidence>
<comment type="caution">
    <text evidence="2">The sequence shown here is derived from an EMBL/GenBank/DDBJ whole genome shotgun (WGS) entry which is preliminary data.</text>
</comment>
<dbReference type="EMBL" id="MFHD01000005">
    <property type="protein sequence ID" value="OGF63263.1"/>
    <property type="molecule type" value="Genomic_DNA"/>
</dbReference>
<feature type="transmembrane region" description="Helical" evidence="1">
    <location>
        <begin position="31"/>
        <end position="50"/>
    </location>
</feature>
<keyword evidence="1" id="KW-0812">Transmembrane</keyword>
<dbReference type="AlphaFoldDB" id="A0A1F5VIH0"/>